<dbReference type="PROSITE" id="PS00108">
    <property type="entry name" value="PROTEIN_KINASE_ST"/>
    <property type="match status" value="1"/>
</dbReference>
<dbReference type="OrthoDB" id="4062651at2759"/>
<evidence type="ECO:0000259" key="2">
    <source>
        <dbReference type="PROSITE" id="PS50011"/>
    </source>
</evidence>
<dbReference type="InterPro" id="IPR000719">
    <property type="entry name" value="Prot_kinase_dom"/>
</dbReference>
<feature type="region of interest" description="Disordered" evidence="1">
    <location>
        <begin position="234"/>
        <end position="259"/>
    </location>
</feature>
<accession>E2BBZ0</accession>
<dbReference type="Proteomes" id="UP000008237">
    <property type="component" value="Unassembled WGS sequence"/>
</dbReference>
<keyword evidence="3" id="KW-0418">Kinase</keyword>
<dbReference type="AlphaFoldDB" id="E2BBZ0"/>
<dbReference type="STRING" id="610380.E2BBZ0"/>
<dbReference type="Pfam" id="PF00069">
    <property type="entry name" value="Pkinase"/>
    <property type="match status" value="1"/>
</dbReference>
<protein>
    <submittedName>
        <fullName evidence="3">Lymphokine-activated killer T-cell-originated protein kinase</fullName>
    </submittedName>
</protein>
<dbReference type="SUPFAM" id="SSF56112">
    <property type="entry name" value="Protein kinase-like (PK-like)"/>
    <property type="match status" value="1"/>
</dbReference>
<dbReference type="InterPro" id="IPR053235">
    <property type="entry name" value="Ser_Thr_kinase"/>
</dbReference>
<reference evidence="3 4" key="1">
    <citation type="journal article" date="2010" name="Science">
        <title>Genomic comparison of the ants Camponotus floridanus and Harpegnathos saltator.</title>
        <authorList>
            <person name="Bonasio R."/>
            <person name="Zhang G."/>
            <person name="Ye C."/>
            <person name="Mutti N.S."/>
            <person name="Fang X."/>
            <person name="Qin N."/>
            <person name="Donahue G."/>
            <person name="Yang P."/>
            <person name="Li Q."/>
            <person name="Li C."/>
            <person name="Zhang P."/>
            <person name="Huang Z."/>
            <person name="Berger S.L."/>
            <person name="Reinberg D."/>
            <person name="Wang J."/>
            <person name="Liebig J."/>
        </authorList>
    </citation>
    <scope>NUCLEOTIDE SEQUENCE [LARGE SCALE GENOMIC DNA]</scope>
    <source>
        <strain evidence="3 4">R22 G/1</strain>
    </source>
</reference>
<dbReference type="PANTHER" id="PTHR24361">
    <property type="entry name" value="MITOGEN-ACTIVATED KINASE KINASE KINASE"/>
    <property type="match status" value="1"/>
</dbReference>
<evidence type="ECO:0000313" key="3">
    <source>
        <dbReference type="EMBL" id="EFN86814.1"/>
    </source>
</evidence>
<keyword evidence="3" id="KW-0808">Transferase</keyword>
<dbReference type="GO" id="GO:0004674">
    <property type="term" value="F:protein serine/threonine kinase activity"/>
    <property type="evidence" value="ECO:0007669"/>
    <property type="project" value="TreeGrafter"/>
</dbReference>
<evidence type="ECO:0000313" key="4">
    <source>
        <dbReference type="Proteomes" id="UP000008237"/>
    </source>
</evidence>
<dbReference type="SMART" id="SM00220">
    <property type="entry name" value="S_TKc"/>
    <property type="match status" value="1"/>
</dbReference>
<proteinExistence type="predicted"/>
<gene>
    <name evidence="3" type="ORF">EAI_01177</name>
</gene>
<dbReference type="Gene3D" id="1.10.510.10">
    <property type="entry name" value="Transferase(Phosphotransferase) domain 1"/>
    <property type="match status" value="1"/>
</dbReference>
<organism evidence="4">
    <name type="scientific">Harpegnathos saltator</name>
    <name type="common">Jerdon's jumping ant</name>
    <dbReference type="NCBI Taxonomy" id="610380"/>
    <lineage>
        <taxon>Eukaryota</taxon>
        <taxon>Metazoa</taxon>
        <taxon>Ecdysozoa</taxon>
        <taxon>Arthropoda</taxon>
        <taxon>Hexapoda</taxon>
        <taxon>Insecta</taxon>
        <taxon>Pterygota</taxon>
        <taxon>Neoptera</taxon>
        <taxon>Endopterygota</taxon>
        <taxon>Hymenoptera</taxon>
        <taxon>Apocrita</taxon>
        <taxon>Aculeata</taxon>
        <taxon>Formicoidea</taxon>
        <taxon>Formicidae</taxon>
        <taxon>Ponerinae</taxon>
        <taxon>Ponerini</taxon>
        <taxon>Harpegnathos</taxon>
    </lineage>
</organism>
<dbReference type="GO" id="GO:0005737">
    <property type="term" value="C:cytoplasm"/>
    <property type="evidence" value="ECO:0007669"/>
    <property type="project" value="TreeGrafter"/>
</dbReference>
<dbReference type="FunCoup" id="E2BBZ0">
    <property type="interactions" value="115"/>
</dbReference>
<feature type="domain" description="Protein kinase" evidence="2">
    <location>
        <begin position="15"/>
        <end position="297"/>
    </location>
</feature>
<dbReference type="InParanoid" id="E2BBZ0"/>
<dbReference type="EMBL" id="GL447175">
    <property type="protein sequence ID" value="EFN86814.1"/>
    <property type="molecule type" value="Genomic_DNA"/>
</dbReference>
<dbReference type="InterPro" id="IPR008271">
    <property type="entry name" value="Ser/Thr_kinase_AS"/>
</dbReference>
<dbReference type="OMA" id="PSAMEEH"/>
<evidence type="ECO:0000256" key="1">
    <source>
        <dbReference type="SAM" id="MobiDB-lite"/>
    </source>
</evidence>
<dbReference type="InterPro" id="IPR011009">
    <property type="entry name" value="Kinase-like_dom_sf"/>
</dbReference>
<dbReference type="GO" id="GO:0005524">
    <property type="term" value="F:ATP binding"/>
    <property type="evidence" value="ECO:0007669"/>
    <property type="project" value="InterPro"/>
</dbReference>
<keyword evidence="4" id="KW-1185">Reference proteome</keyword>
<sequence>MTNTEFETPIKIPASPCLERIGCGTGVGIYMLERSPKVGIIRSPWVIKKWLNGQSTKENNKLLKLEADVLRQLVHPNIVGFRAFTPGADGKPCLAMEALDISLGNVIEEKHTSGDDTPFAAKDILKVGYEVAKGLKYLHHKAHILHGDIKSPNILIDHSYSVVKICDFGHSMPLTKSLELDTSKANHSYIGTTHWNAPEIIRGDGPVTNAADIWPYGIVIWEMLTLSVPHMEYEDESSSDSESVSERDSMNITDDSNYDTDKNVTSLKKKTPYKNNKLHVETEDELSFDESVSERYMTSTTDDYNYDTDKSDTFLKKRMPYKNKLHVGIEDELSCSESVNEGYTTNTTDNSNYDMDKNVTFLNKKMPYKNNKPHVETEDESVFDESVSGGYTTNFTDDSDCDMCVCPLKKIHKNDKLGTRPPLPAINFSKEYDRVLEVFYICTNADYKSRPNAKMLVKYFEEFIFINKT</sequence>
<name>E2BBZ0_HARSA</name>
<dbReference type="PROSITE" id="PS50011">
    <property type="entry name" value="PROTEIN_KINASE_DOM"/>
    <property type="match status" value="1"/>
</dbReference>